<feature type="transmembrane region" description="Helical" evidence="6">
    <location>
        <begin position="140"/>
        <end position="162"/>
    </location>
</feature>
<feature type="transmembrane region" description="Helical" evidence="6">
    <location>
        <begin position="373"/>
        <end position="392"/>
    </location>
</feature>
<dbReference type="CDD" id="cd06173">
    <property type="entry name" value="MFS_MefA_like"/>
    <property type="match status" value="1"/>
</dbReference>
<keyword evidence="5 6" id="KW-0472">Membrane</keyword>
<keyword evidence="8" id="KW-1185">Reference proteome</keyword>
<keyword evidence="3 6" id="KW-0812">Transmembrane</keyword>
<evidence type="ECO:0000256" key="2">
    <source>
        <dbReference type="ARBA" id="ARBA00022475"/>
    </source>
</evidence>
<keyword evidence="4 6" id="KW-1133">Transmembrane helix</keyword>
<feature type="transmembrane region" description="Helical" evidence="6">
    <location>
        <begin position="256"/>
        <end position="278"/>
    </location>
</feature>
<dbReference type="Gene3D" id="1.20.1250.20">
    <property type="entry name" value="MFS general substrate transporter like domains"/>
    <property type="match status" value="1"/>
</dbReference>
<protein>
    <submittedName>
        <fullName evidence="7">MFS transporter</fullName>
    </submittedName>
</protein>
<comment type="caution">
    <text evidence="7">The sequence shown here is derived from an EMBL/GenBank/DDBJ whole genome shotgun (WGS) entry which is preliminary data.</text>
</comment>
<evidence type="ECO:0000313" key="8">
    <source>
        <dbReference type="Proteomes" id="UP001596022"/>
    </source>
</evidence>
<dbReference type="InterPro" id="IPR011701">
    <property type="entry name" value="MFS"/>
</dbReference>
<dbReference type="Proteomes" id="UP001596022">
    <property type="component" value="Unassembled WGS sequence"/>
</dbReference>
<reference evidence="8" key="1">
    <citation type="journal article" date="2019" name="Int. J. Syst. Evol. Microbiol.">
        <title>The Global Catalogue of Microorganisms (GCM) 10K type strain sequencing project: providing services to taxonomists for standard genome sequencing and annotation.</title>
        <authorList>
            <consortium name="The Broad Institute Genomics Platform"/>
            <consortium name="The Broad Institute Genome Sequencing Center for Infectious Disease"/>
            <person name="Wu L."/>
            <person name="Ma J."/>
        </authorList>
    </citation>
    <scope>NUCLEOTIDE SEQUENCE [LARGE SCALE GENOMIC DNA]</scope>
    <source>
        <strain evidence="8">CGMCC 1.16306</strain>
    </source>
</reference>
<evidence type="ECO:0000256" key="1">
    <source>
        <dbReference type="ARBA" id="ARBA00004651"/>
    </source>
</evidence>
<dbReference type="SUPFAM" id="SSF103473">
    <property type="entry name" value="MFS general substrate transporter"/>
    <property type="match status" value="1"/>
</dbReference>
<comment type="subcellular location">
    <subcellularLocation>
        <location evidence="1">Cell membrane</location>
        <topology evidence="1">Multi-pass membrane protein</topology>
    </subcellularLocation>
</comment>
<dbReference type="Pfam" id="PF07690">
    <property type="entry name" value="MFS_1"/>
    <property type="match status" value="1"/>
</dbReference>
<keyword evidence="2" id="KW-1003">Cell membrane</keyword>
<evidence type="ECO:0000256" key="4">
    <source>
        <dbReference type="ARBA" id="ARBA00022989"/>
    </source>
</evidence>
<feature type="transmembrane region" description="Helical" evidence="6">
    <location>
        <begin position="168"/>
        <end position="189"/>
    </location>
</feature>
<dbReference type="PANTHER" id="PTHR23513">
    <property type="entry name" value="INTEGRAL MEMBRANE EFFLUX PROTEIN-RELATED"/>
    <property type="match status" value="1"/>
</dbReference>
<name>A0ABV9GM23_9BACL</name>
<proteinExistence type="predicted"/>
<feature type="transmembrane region" description="Helical" evidence="6">
    <location>
        <begin position="12"/>
        <end position="39"/>
    </location>
</feature>
<feature type="transmembrane region" description="Helical" evidence="6">
    <location>
        <begin position="307"/>
        <end position="327"/>
    </location>
</feature>
<dbReference type="PANTHER" id="PTHR23513:SF6">
    <property type="entry name" value="MAJOR FACILITATOR SUPERFAMILY ASSOCIATED DOMAIN-CONTAINING PROTEIN"/>
    <property type="match status" value="1"/>
</dbReference>
<evidence type="ECO:0000313" key="7">
    <source>
        <dbReference type="EMBL" id="MFC4617735.1"/>
    </source>
</evidence>
<evidence type="ECO:0000256" key="6">
    <source>
        <dbReference type="SAM" id="Phobius"/>
    </source>
</evidence>
<accession>A0ABV9GM23</accession>
<feature type="transmembrane region" description="Helical" evidence="6">
    <location>
        <begin position="106"/>
        <end position="128"/>
    </location>
</feature>
<gene>
    <name evidence="7" type="ORF">ACFO4N_03215</name>
</gene>
<evidence type="ECO:0000256" key="3">
    <source>
        <dbReference type="ARBA" id="ARBA00022692"/>
    </source>
</evidence>
<dbReference type="RefSeq" id="WP_376844764.1">
    <property type="nucleotide sequence ID" value="NZ_JBHSFW010000001.1"/>
</dbReference>
<evidence type="ECO:0000256" key="5">
    <source>
        <dbReference type="ARBA" id="ARBA00023136"/>
    </source>
</evidence>
<dbReference type="InterPro" id="IPR036259">
    <property type="entry name" value="MFS_trans_sf"/>
</dbReference>
<feature type="transmembrane region" description="Helical" evidence="6">
    <location>
        <begin position="220"/>
        <end position="244"/>
    </location>
</feature>
<feature type="transmembrane region" description="Helical" evidence="6">
    <location>
        <begin position="79"/>
        <end position="100"/>
    </location>
</feature>
<feature type="transmembrane region" description="Helical" evidence="6">
    <location>
        <begin position="285"/>
        <end position="301"/>
    </location>
</feature>
<feature type="transmembrane region" description="Helical" evidence="6">
    <location>
        <begin position="45"/>
        <end position="67"/>
    </location>
</feature>
<dbReference type="EMBL" id="JBHSFW010000001">
    <property type="protein sequence ID" value="MFC4617735.1"/>
    <property type="molecule type" value="Genomic_DNA"/>
</dbReference>
<sequence length="409" mass="44768">MTSIRPLLHIRYVRVIVLSTLFSQMGTWVRNLAVLLFVMEKTHGNAVAVSMISVSEYAPIFLFSIIGGTFADRWQPKRTVVICDLLSALSVGAVLATLLFGSWQTVFLASFISAVLSQFATPSGMKLAKIHLNDNQFGRTFAILQFIVSAFTIVGPMMGTVVYQSLNINGAIAITCICFLLSAMMLIFLPPDNSEHRPSGHAPFIKEMAAGFNYIFKKKILFYLSLSFLMIGLGVGLIQPLGIFLVTDMLKLPVDFYQWTMVPYGAGEILGGLLVMAVARKLPSIYLLAIGIIVSAASIALTGMSMLLWLTMAGIFLTALVQPFFLVGNMSLIAKHTDEAFIGRVNGIRTPLFTGATVLMTSLSGFLKTHVSLTVLYFASAIMFLLALGVLFPMMRPPILEKTHQEKRA</sequence>
<organism evidence="7 8">
    <name type="scientific">Camelliibacillus cellulosilyticus</name>
    <dbReference type="NCBI Taxonomy" id="2174486"/>
    <lineage>
        <taxon>Bacteria</taxon>
        <taxon>Bacillati</taxon>
        <taxon>Bacillota</taxon>
        <taxon>Bacilli</taxon>
        <taxon>Bacillales</taxon>
        <taxon>Sporolactobacillaceae</taxon>
        <taxon>Camelliibacillus</taxon>
    </lineage>
</organism>
<feature type="transmembrane region" description="Helical" evidence="6">
    <location>
        <begin position="348"/>
        <end position="367"/>
    </location>
</feature>